<dbReference type="SUPFAM" id="SSF69304">
    <property type="entry name" value="Tricorn protease N-terminal domain"/>
    <property type="match status" value="1"/>
</dbReference>
<dbReference type="InterPro" id="IPR001375">
    <property type="entry name" value="Peptidase_S9_cat"/>
</dbReference>
<sequence length="1006" mass="113548">MVNYIFGKIYYYWLKKNSMNRLILFFLLGINSNVLAQNNAILVNKNVQGKADERWNLGRFVWSHTHQLSSQLGKPILDFNAIDNWVSFPVGKNVTISPDGQYIAYGVSTNRLGEVDSIVLQSTISGWRQSLGGSVNGFFSADSKLYFCQDKEELCFMALGNDRPRKVKDVLSYHVPLNGNLSGKNEWIAYQLKNKDVVLQNLLTGIEKRFSGVVDYGFDRTGKCLAYQLSNDKELVVYCLSTGIAYRFSFVIGYRFSVSGSALSLIISNSSTNQSGLLYVDLSDGKAIPIWQASSNNSTISDLQLDDSGKQLVFVVQDSSKKNSIWYWRVGLEKAEMLLKDNSIGIEDGLLIQGMASFTDNNQYIQFSLAPLTKEKKVTDPDAVQVDVWSYMDTILQSTQPYLLDKAVKFTAVLNPENMKVIQLESENEKIITRGISGDVAVVQTISNNDRFWERESGNNKTFVVSLKDGSRKSLTEKVGAPSVQFSPNGEYLVFFNGDKIGNYFSYNLRSGKLVNISGRVPSVQFGVRSEDTNRTYNTVDRMIGWLEDEGCVLVADNYDIWQLDLYGNKPPVNCTNGYGRQHNIIIRVSGEGKMGIYKSKDTLLLKAFNRQSKFNGYYRMVLGVPGKPEKLYMGPCFMENLNGIGGSGSGMYPVKAADANIWIVQRQTATEAPNYYVTKDFKNYHPLTHLQPQKNYNWFTTELHSYKHLDGIMGQGVLYKPENFDSTKKYPVIITFYASLSDQLYQFLPPNYISSPVIFAKPAWMVSHGYLVFVPDIRFIPGNWGLSTMNSIEGAARYLKTLSYVDGEHMGAAGHSNSGRFGYYLFTHSNSFAAMSIGAGTTNIINLSLSLARDNLGSRLEWGELDSYGTGLGNLWLNKISWMDHTSVLSADKVVSPLLQFHSKKDGAPVEQAVQMYIALRRLEKPVWWLQYDEEGHTIGKVKDLRDFTIRYTQFFDHYLKNAPAPRWMTEGIPYKLKGIESRFELDSKSYCRKKCSVCKKNNME</sequence>
<dbReference type="InterPro" id="IPR029058">
    <property type="entry name" value="AB_hydrolase_fold"/>
</dbReference>
<protein>
    <recommendedName>
        <fullName evidence="2">Peptidase S9 prolyl oligopeptidase catalytic domain-containing protein</fullName>
    </recommendedName>
</protein>
<dbReference type="AlphaFoldDB" id="A0A4S8HZA1"/>
<dbReference type="OrthoDB" id="613375at2"/>
<evidence type="ECO:0000259" key="2">
    <source>
        <dbReference type="Pfam" id="PF00326"/>
    </source>
</evidence>
<dbReference type="Pfam" id="PF00326">
    <property type="entry name" value="Peptidase_S9"/>
    <property type="match status" value="1"/>
</dbReference>
<keyword evidence="4" id="KW-1185">Reference proteome</keyword>
<accession>A0A4S8HZA1</accession>
<dbReference type="SUPFAM" id="SSF53474">
    <property type="entry name" value="alpha/beta-Hydrolases"/>
    <property type="match status" value="1"/>
</dbReference>
<reference evidence="3 4" key="1">
    <citation type="submission" date="2019-04" db="EMBL/GenBank/DDBJ databases">
        <title>Niastella caeni sp. nov., isolated from activated sludge.</title>
        <authorList>
            <person name="Sheng M."/>
        </authorList>
    </citation>
    <scope>NUCLEOTIDE SEQUENCE [LARGE SCALE GENOMIC DNA]</scope>
    <source>
        <strain evidence="3 4">HX-2-15</strain>
    </source>
</reference>
<evidence type="ECO:0000313" key="4">
    <source>
        <dbReference type="Proteomes" id="UP000306918"/>
    </source>
</evidence>
<evidence type="ECO:0000256" key="1">
    <source>
        <dbReference type="ARBA" id="ARBA00022801"/>
    </source>
</evidence>
<dbReference type="GO" id="GO:0006508">
    <property type="term" value="P:proteolysis"/>
    <property type="evidence" value="ECO:0007669"/>
    <property type="project" value="InterPro"/>
</dbReference>
<comment type="caution">
    <text evidence="3">The sequence shown here is derived from an EMBL/GenBank/DDBJ whole genome shotgun (WGS) entry which is preliminary data.</text>
</comment>
<dbReference type="PANTHER" id="PTHR42776">
    <property type="entry name" value="SERINE PEPTIDASE S9 FAMILY MEMBER"/>
    <property type="match status" value="1"/>
</dbReference>
<dbReference type="EMBL" id="STFF01000003">
    <property type="protein sequence ID" value="THU39504.1"/>
    <property type="molecule type" value="Genomic_DNA"/>
</dbReference>
<keyword evidence="1" id="KW-0378">Hydrolase</keyword>
<organism evidence="3 4">
    <name type="scientific">Niastella caeni</name>
    <dbReference type="NCBI Taxonomy" id="2569763"/>
    <lineage>
        <taxon>Bacteria</taxon>
        <taxon>Pseudomonadati</taxon>
        <taxon>Bacteroidota</taxon>
        <taxon>Chitinophagia</taxon>
        <taxon>Chitinophagales</taxon>
        <taxon>Chitinophagaceae</taxon>
        <taxon>Niastella</taxon>
    </lineage>
</organism>
<dbReference type="Gene3D" id="3.40.50.1820">
    <property type="entry name" value="alpha/beta hydrolase"/>
    <property type="match status" value="1"/>
</dbReference>
<proteinExistence type="predicted"/>
<dbReference type="Proteomes" id="UP000306918">
    <property type="component" value="Unassembled WGS sequence"/>
</dbReference>
<evidence type="ECO:0000313" key="3">
    <source>
        <dbReference type="EMBL" id="THU39504.1"/>
    </source>
</evidence>
<dbReference type="GO" id="GO:0004252">
    <property type="term" value="F:serine-type endopeptidase activity"/>
    <property type="evidence" value="ECO:0007669"/>
    <property type="project" value="TreeGrafter"/>
</dbReference>
<dbReference type="PANTHER" id="PTHR42776:SF27">
    <property type="entry name" value="DIPEPTIDYL PEPTIDASE FAMILY MEMBER 6"/>
    <property type="match status" value="1"/>
</dbReference>
<name>A0A4S8HZA1_9BACT</name>
<feature type="domain" description="Peptidase S9 prolyl oligopeptidase catalytic" evidence="2">
    <location>
        <begin position="781"/>
        <end position="963"/>
    </location>
</feature>
<gene>
    <name evidence="3" type="ORF">FAM09_13450</name>
</gene>